<keyword evidence="3" id="KW-1185">Reference proteome</keyword>
<dbReference type="Pfam" id="PF14291">
    <property type="entry name" value="DUF4371"/>
    <property type="match status" value="1"/>
</dbReference>
<comment type="caution">
    <text evidence="2">The sequence shown here is derived from an EMBL/GenBank/DDBJ whole genome shotgun (WGS) entry which is preliminary data.</text>
</comment>
<dbReference type="InterPro" id="IPR055298">
    <property type="entry name" value="AtLOH3-like"/>
</dbReference>
<dbReference type="AlphaFoldDB" id="A0A7J0FKJ4"/>
<organism evidence="2 3">
    <name type="scientific">Actinidia rufa</name>
    <dbReference type="NCBI Taxonomy" id="165716"/>
    <lineage>
        <taxon>Eukaryota</taxon>
        <taxon>Viridiplantae</taxon>
        <taxon>Streptophyta</taxon>
        <taxon>Embryophyta</taxon>
        <taxon>Tracheophyta</taxon>
        <taxon>Spermatophyta</taxon>
        <taxon>Magnoliopsida</taxon>
        <taxon>eudicotyledons</taxon>
        <taxon>Gunneridae</taxon>
        <taxon>Pentapetalae</taxon>
        <taxon>asterids</taxon>
        <taxon>Ericales</taxon>
        <taxon>Actinidiaceae</taxon>
        <taxon>Actinidia</taxon>
    </lineage>
</organism>
<dbReference type="PANTHER" id="PTHR11697:SF230">
    <property type="entry name" value="ZINC FINGER, MYM DOMAIN CONTAINING 1"/>
    <property type="match status" value="1"/>
</dbReference>
<reference evidence="2 3" key="1">
    <citation type="submission" date="2019-07" db="EMBL/GenBank/DDBJ databases">
        <title>De Novo Assembly of kiwifruit Actinidia rufa.</title>
        <authorList>
            <person name="Sugita-Konishi S."/>
            <person name="Sato K."/>
            <person name="Mori E."/>
            <person name="Abe Y."/>
            <person name="Kisaki G."/>
            <person name="Hamano K."/>
            <person name="Suezawa K."/>
            <person name="Otani M."/>
            <person name="Fukuda T."/>
            <person name="Manabe T."/>
            <person name="Gomi K."/>
            <person name="Tabuchi M."/>
            <person name="Akimitsu K."/>
            <person name="Kataoka I."/>
        </authorList>
    </citation>
    <scope>NUCLEOTIDE SEQUENCE [LARGE SCALE GENOMIC DNA]</scope>
    <source>
        <strain evidence="3">cv. Fuchu</strain>
    </source>
</reference>
<protein>
    <recommendedName>
        <fullName evidence="1">DUF4371 domain-containing protein</fullName>
    </recommendedName>
</protein>
<evidence type="ECO:0000313" key="3">
    <source>
        <dbReference type="Proteomes" id="UP000585474"/>
    </source>
</evidence>
<name>A0A7J0FKJ4_9ERIC</name>
<dbReference type="OrthoDB" id="118159at2759"/>
<dbReference type="PANTHER" id="PTHR11697">
    <property type="entry name" value="GENERAL TRANSCRIPTION FACTOR 2-RELATED ZINC FINGER PROTEIN"/>
    <property type="match status" value="1"/>
</dbReference>
<dbReference type="EMBL" id="BJWL01000013">
    <property type="protein sequence ID" value="GFY99215.1"/>
    <property type="molecule type" value="Genomic_DNA"/>
</dbReference>
<accession>A0A7J0FKJ4</accession>
<feature type="domain" description="DUF4371" evidence="1">
    <location>
        <begin position="9"/>
        <end position="236"/>
    </location>
</feature>
<evidence type="ECO:0000313" key="2">
    <source>
        <dbReference type="EMBL" id="GFY99215.1"/>
    </source>
</evidence>
<dbReference type="InterPro" id="IPR025398">
    <property type="entry name" value="DUF4371"/>
</dbReference>
<evidence type="ECO:0000259" key="1">
    <source>
        <dbReference type="Pfam" id="PF14291"/>
    </source>
</evidence>
<dbReference type="Proteomes" id="UP000585474">
    <property type="component" value="Unassembled WGS sequence"/>
</dbReference>
<sequence length="493" mass="55671">MNASTRHAFTIEGFRSWKRVNDGNRCALLNHVGCVNSPHNNAIKSVEGLSNVARHIDKVISAQSLEEIQKNRLRLKTTIESVRWLSLQACAFGGHDESLDSNNPGNLIVMIKLMEKLNIDIDDVVLEKAPKNAKYTSPMIQKEILHILANKVRNIIREEIGDAKFCILVDEAKDAANREQMAIVLRFVDVHGFLWERFFEIVHVTDTTAFTLKKEISDVLARYNLNIENMQGQGASPKCQNKLQCAQAVEVEHMLATGERETGRGANQIDTLHRAGTTHWSSHSSSICSLIDMYGATIKVLQTMVEEGSSNSIRGEAGGALIAVRFFDFIFFDLMHRIMGITDLLCRALQHKSLDILNAMDLVSTIKTLLQTLRQDGFNTLLMHVGSICTQYGIEMPMMDARYKEVTGHSCQQRDHITMDHYYRVDIFNAVIDFQLGELNNRFSEGAIELLILSSALEPKDDFKSLDIDKICTLAEKFYPGDFTNQDMHYLRC</sequence>
<gene>
    <name evidence="2" type="ORF">Acr_13g0006160</name>
</gene>
<proteinExistence type="predicted"/>